<dbReference type="EMBL" id="HBUF01584520">
    <property type="protein sequence ID" value="CAG6771340.1"/>
    <property type="molecule type" value="Transcribed_RNA"/>
</dbReference>
<evidence type="ECO:0000256" key="1">
    <source>
        <dbReference type="SAM" id="MobiDB-lite"/>
    </source>
</evidence>
<feature type="compositionally biased region" description="Basic and acidic residues" evidence="1">
    <location>
        <begin position="440"/>
        <end position="451"/>
    </location>
</feature>
<feature type="region of interest" description="Disordered" evidence="1">
    <location>
        <begin position="68"/>
        <end position="117"/>
    </location>
</feature>
<feature type="compositionally biased region" description="Basic and acidic residues" evidence="1">
    <location>
        <begin position="75"/>
        <end position="87"/>
    </location>
</feature>
<dbReference type="AlphaFoldDB" id="A0A8D9AUS5"/>
<protein>
    <submittedName>
        <fullName evidence="2">Uncharacterized protein</fullName>
    </submittedName>
</protein>
<feature type="compositionally biased region" description="Basic and acidic residues" evidence="1">
    <location>
        <begin position="139"/>
        <end position="152"/>
    </location>
</feature>
<organism evidence="2">
    <name type="scientific">Cacopsylla melanoneura</name>
    <dbReference type="NCBI Taxonomy" id="428564"/>
    <lineage>
        <taxon>Eukaryota</taxon>
        <taxon>Metazoa</taxon>
        <taxon>Ecdysozoa</taxon>
        <taxon>Arthropoda</taxon>
        <taxon>Hexapoda</taxon>
        <taxon>Insecta</taxon>
        <taxon>Pterygota</taxon>
        <taxon>Neoptera</taxon>
        <taxon>Paraneoptera</taxon>
        <taxon>Hemiptera</taxon>
        <taxon>Sternorrhyncha</taxon>
        <taxon>Psylloidea</taxon>
        <taxon>Psyllidae</taxon>
        <taxon>Psyllinae</taxon>
        <taxon>Cacopsylla</taxon>
    </lineage>
</organism>
<feature type="region of interest" description="Disordered" evidence="1">
    <location>
        <begin position="139"/>
        <end position="177"/>
    </location>
</feature>
<feature type="region of interest" description="Disordered" evidence="1">
    <location>
        <begin position="1"/>
        <end position="20"/>
    </location>
</feature>
<reference evidence="2" key="1">
    <citation type="submission" date="2021-05" db="EMBL/GenBank/DDBJ databases">
        <authorList>
            <person name="Alioto T."/>
            <person name="Alioto T."/>
            <person name="Gomez Garrido J."/>
        </authorList>
    </citation>
    <scope>NUCLEOTIDE SEQUENCE</scope>
</reference>
<proteinExistence type="predicted"/>
<feature type="compositionally biased region" description="Basic and acidic residues" evidence="1">
    <location>
        <begin position="398"/>
        <end position="410"/>
    </location>
</feature>
<evidence type="ECO:0000313" key="2">
    <source>
        <dbReference type="EMBL" id="CAG6771340.1"/>
    </source>
</evidence>
<feature type="region of interest" description="Disordered" evidence="1">
    <location>
        <begin position="382"/>
        <end position="453"/>
    </location>
</feature>
<name>A0A8D9AUS5_9HEMI</name>
<feature type="region of interest" description="Disordered" evidence="1">
    <location>
        <begin position="275"/>
        <end position="296"/>
    </location>
</feature>
<feature type="compositionally biased region" description="Basic and acidic residues" evidence="1">
    <location>
        <begin position="95"/>
        <end position="117"/>
    </location>
</feature>
<accession>A0A8D9AUS5</accession>
<sequence>MTIYPTADNTPADITIKPIDSNEHPMVNEWMKELHRDKYKKALKEHHRRIEQFKKEFKNKWKPLVGDLMQESGEEETRRKTNKESSGKRTSRNKGRNERPMNENKSEIEGTTYRIKEDKKEITEHEKNLTKIINGTTRQFKEHSKQMKHDSMKVQGEQKTSRMNKTKNHEKKKKKGPIDVSKEIREGMEEMMKQDMYNWSEVLKEDEKRWENKGIYKWHKEHDGKLNHHWVMPDDFYDEPQLEMTRERYIQKYGENSVKEGTLTEEEEKELMDRIRRGEDINGSEEQRRKIADQKNDPEYIKKQMKIFENKLWGITERHDDIQTHSMLPNDTVTTEIDLFKKHGIHLNEFWTEPGFNDNIAVVKENSREMIFCDSDQEDDITVTGNRTEISKQKKRTEKGGTHDRSKENGNCHSMKVKVNGSDRSNSKRNNEHIKKKTVKERTTGRGGFKENKKKKFNFWKKVHQNKTHIIYQKAHHNKTHIYQKDHHNKTHIDIELKSMFPWKKSDKDKLLSES</sequence>
<feature type="compositionally biased region" description="Basic residues" evidence="1">
    <location>
        <begin position="162"/>
        <end position="175"/>
    </location>
</feature>